<feature type="compositionally biased region" description="Polar residues" evidence="1">
    <location>
        <begin position="105"/>
        <end position="118"/>
    </location>
</feature>
<gene>
    <name evidence="2" type="ORF">K2173_017391</name>
</gene>
<dbReference type="Proteomes" id="UP001159364">
    <property type="component" value="Linkage Group LG04"/>
</dbReference>
<accession>A0AAV8TK85</accession>
<evidence type="ECO:0000256" key="1">
    <source>
        <dbReference type="SAM" id="MobiDB-lite"/>
    </source>
</evidence>
<proteinExistence type="predicted"/>
<keyword evidence="3" id="KW-1185">Reference proteome</keyword>
<protein>
    <submittedName>
        <fullName evidence="2">Uncharacterized protein</fullName>
    </submittedName>
</protein>
<organism evidence="2 3">
    <name type="scientific">Erythroxylum novogranatense</name>
    <dbReference type="NCBI Taxonomy" id="1862640"/>
    <lineage>
        <taxon>Eukaryota</taxon>
        <taxon>Viridiplantae</taxon>
        <taxon>Streptophyta</taxon>
        <taxon>Embryophyta</taxon>
        <taxon>Tracheophyta</taxon>
        <taxon>Spermatophyta</taxon>
        <taxon>Magnoliopsida</taxon>
        <taxon>eudicotyledons</taxon>
        <taxon>Gunneridae</taxon>
        <taxon>Pentapetalae</taxon>
        <taxon>rosids</taxon>
        <taxon>fabids</taxon>
        <taxon>Malpighiales</taxon>
        <taxon>Erythroxylaceae</taxon>
        <taxon>Erythroxylum</taxon>
    </lineage>
</organism>
<name>A0AAV8TK85_9ROSI</name>
<dbReference type="PANTHER" id="PTHR33052">
    <property type="entry name" value="DUF4228 DOMAIN PROTEIN-RELATED"/>
    <property type="match status" value="1"/>
</dbReference>
<dbReference type="AlphaFoldDB" id="A0AAV8TK85"/>
<evidence type="ECO:0000313" key="3">
    <source>
        <dbReference type="Proteomes" id="UP001159364"/>
    </source>
</evidence>
<feature type="region of interest" description="Disordered" evidence="1">
    <location>
        <begin position="105"/>
        <end position="148"/>
    </location>
</feature>
<comment type="caution">
    <text evidence="2">The sequence shown here is derived from an EMBL/GenBank/DDBJ whole genome shotgun (WGS) entry which is preliminary data.</text>
</comment>
<sequence length="208" mass="22736">MGSCLSRKPLTESKSIRVVHLNGYVEIFDYPVSVRQVTGKSTKHFVCTAAQLLIPGSKPLKEYEELKQGQIYFLLPHSALETNSPSDFAAMVSKLTAIANSTTFVQSNSASKPTTPKGSISPVWNPPVSSPNRSPEAGTIGAAGDLDRSYGGGGRTWKPLLATIREKSFNRRTESQEVFDSQETSFESHDVRLETLKEDSVSLTVELK</sequence>
<dbReference type="Pfam" id="PF14009">
    <property type="entry name" value="PADRE"/>
    <property type="match status" value="1"/>
</dbReference>
<reference evidence="2 3" key="1">
    <citation type="submission" date="2021-09" db="EMBL/GenBank/DDBJ databases">
        <title>Genomic insights and catalytic innovation underlie evolution of tropane alkaloids biosynthesis.</title>
        <authorList>
            <person name="Wang Y.-J."/>
            <person name="Tian T."/>
            <person name="Huang J.-P."/>
            <person name="Huang S.-X."/>
        </authorList>
    </citation>
    <scope>NUCLEOTIDE SEQUENCE [LARGE SCALE GENOMIC DNA]</scope>
    <source>
        <strain evidence="2">KIB-2018</strain>
        <tissue evidence="2">Leaf</tissue>
    </source>
</reference>
<evidence type="ECO:0000313" key="2">
    <source>
        <dbReference type="EMBL" id="KAJ8767347.1"/>
    </source>
</evidence>
<dbReference type="EMBL" id="JAIWQS010000004">
    <property type="protein sequence ID" value="KAJ8767347.1"/>
    <property type="molecule type" value="Genomic_DNA"/>
</dbReference>
<dbReference type="InterPro" id="IPR025322">
    <property type="entry name" value="PADRE_dom"/>
</dbReference>